<comment type="subcellular location">
    <subcellularLocation>
        <location evidence="1">Nucleus</location>
    </subcellularLocation>
</comment>
<dbReference type="GO" id="GO:0006289">
    <property type="term" value="P:nucleotide-excision repair"/>
    <property type="evidence" value="ECO:0007669"/>
    <property type="project" value="InterPro"/>
</dbReference>
<proteinExistence type="inferred from homology"/>
<comment type="similarity">
    <text evidence="1">Belongs to the TFB2 family.</text>
</comment>
<protein>
    <recommendedName>
        <fullName evidence="1">RNA polymerase II transcription factor B subunit 2</fullName>
    </recommendedName>
</protein>
<keyword evidence="1" id="KW-0539">Nucleus</keyword>
<dbReference type="AlphaFoldDB" id="A0AAV9E2D7"/>
<comment type="caution">
    <text evidence="2">The sequence shown here is derived from an EMBL/GenBank/DDBJ whole genome shotgun (WGS) entry which is preliminary data.</text>
</comment>
<evidence type="ECO:0000256" key="1">
    <source>
        <dbReference type="RuleBase" id="RU364024"/>
    </source>
</evidence>
<dbReference type="Pfam" id="PF03849">
    <property type="entry name" value="Tfb2"/>
    <property type="match status" value="1"/>
</dbReference>
<keyword evidence="1" id="KW-0227">DNA damage</keyword>
<keyword evidence="1" id="KW-0805">Transcription regulation</keyword>
<dbReference type="GO" id="GO:0001671">
    <property type="term" value="F:ATPase activator activity"/>
    <property type="evidence" value="ECO:0007669"/>
    <property type="project" value="InterPro"/>
</dbReference>
<dbReference type="Proteomes" id="UP001180020">
    <property type="component" value="Unassembled WGS sequence"/>
</dbReference>
<organism evidence="2 3">
    <name type="scientific">Acorus calamus</name>
    <name type="common">Sweet flag</name>
    <dbReference type="NCBI Taxonomy" id="4465"/>
    <lineage>
        <taxon>Eukaryota</taxon>
        <taxon>Viridiplantae</taxon>
        <taxon>Streptophyta</taxon>
        <taxon>Embryophyta</taxon>
        <taxon>Tracheophyta</taxon>
        <taxon>Spermatophyta</taxon>
        <taxon>Magnoliopsida</taxon>
        <taxon>Liliopsida</taxon>
        <taxon>Acoraceae</taxon>
        <taxon>Acorus</taxon>
    </lineage>
</organism>
<reference evidence="2" key="2">
    <citation type="submission" date="2023-06" db="EMBL/GenBank/DDBJ databases">
        <authorList>
            <person name="Ma L."/>
            <person name="Liu K.-W."/>
            <person name="Li Z."/>
            <person name="Hsiao Y.-Y."/>
            <person name="Qi Y."/>
            <person name="Fu T."/>
            <person name="Tang G."/>
            <person name="Zhang D."/>
            <person name="Sun W.-H."/>
            <person name="Liu D.-K."/>
            <person name="Li Y."/>
            <person name="Chen G.-Z."/>
            <person name="Liu X.-D."/>
            <person name="Liao X.-Y."/>
            <person name="Jiang Y.-T."/>
            <person name="Yu X."/>
            <person name="Hao Y."/>
            <person name="Huang J."/>
            <person name="Zhao X.-W."/>
            <person name="Ke S."/>
            <person name="Chen Y.-Y."/>
            <person name="Wu W.-L."/>
            <person name="Hsu J.-L."/>
            <person name="Lin Y.-F."/>
            <person name="Huang M.-D."/>
            <person name="Li C.-Y."/>
            <person name="Huang L."/>
            <person name="Wang Z.-W."/>
            <person name="Zhao X."/>
            <person name="Zhong W.-Y."/>
            <person name="Peng D.-H."/>
            <person name="Ahmad S."/>
            <person name="Lan S."/>
            <person name="Zhang J.-S."/>
            <person name="Tsai W.-C."/>
            <person name="Van De Peer Y."/>
            <person name="Liu Z.-J."/>
        </authorList>
    </citation>
    <scope>NUCLEOTIDE SEQUENCE</scope>
    <source>
        <strain evidence="2">CP</strain>
        <tissue evidence="2">Leaves</tissue>
    </source>
</reference>
<comment type="function">
    <text evidence="1">Component of the general transcription and DNA repair factor IIH (TFIIH) core complex which is involved in general and transcription-coupled nucleotide excision repair (NER) of damaged DNA.</text>
</comment>
<gene>
    <name evidence="2" type="ORF">QJS10_CPA09g00954</name>
</gene>
<sequence>MVCQRHLQAKSKVWTPLGNGKTNAQWSLPPLAKKYALQLLFIDSPISAKTMEGWVLADGISKHRVAIDRLMQLRVFLEEIDRAEKKVGLYQLNWQPIFR</sequence>
<dbReference type="InterPro" id="IPR004598">
    <property type="entry name" value="TFIIH_p52/Tfb2"/>
</dbReference>
<dbReference type="EMBL" id="JAUJYO010000009">
    <property type="protein sequence ID" value="KAK1307675.1"/>
    <property type="molecule type" value="Genomic_DNA"/>
</dbReference>
<evidence type="ECO:0000313" key="2">
    <source>
        <dbReference type="EMBL" id="KAK1307675.1"/>
    </source>
</evidence>
<dbReference type="GO" id="GO:0000439">
    <property type="term" value="C:transcription factor TFIIH core complex"/>
    <property type="evidence" value="ECO:0007669"/>
    <property type="project" value="InterPro"/>
</dbReference>
<accession>A0AAV9E2D7</accession>
<evidence type="ECO:0000313" key="3">
    <source>
        <dbReference type="Proteomes" id="UP001180020"/>
    </source>
</evidence>
<keyword evidence="1" id="KW-0234">DNA repair</keyword>
<reference evidence="2" key="1">
    <citation type="journal article" date="2023" name="Nat. Commun.">
        <title>Diploid and tetraploid genomes of Acorus and the evolution of monocots.</title>
        <authorList>
            <person name="Ma L."/>
            <person name="Liu K.W."/>
            <person name="Li Z."/>
            <person name="Hsiao Y.Y."/>
            <person name="Qi Y."/>
            <person name="Fu T."/>
            <person name="Tang G.D."/>
            <person name="Zhang D."/>
            <person name="Sun W.H."/>
            <person name="Liu D.K."/>
            <person name="Li Y."/>
            <person name="Chen G.Z."/>
            <person name="Liu X.D."/>
            <person name="Liao X.Y."/>
            <person name="Jiang Y.T."/>
            <person name="Yu X."/>
            <person name="Hao Y."/>
            <person name="Huang J."/>
            <person name="Zhao X.W."/>
            <person name="Ke S."/>
            <person name="Chen Y.Y."/>
            <person name="Wu W.L."/>
            <person name="Hsu J.L."/>
            <person name="Lin Y.F."/>
            <person name="Huang M.D."/>
            <person name="Li C.Y."/>
            <person name="Huang L."/>
            <person name="Wang Z.W."/>
            <person name="Zhao X."/>
            <person name="Zhong W.Y."/>
            <person name="Peng D.H."/>
            <person name="Ahmad S."/>
            <person name="Lan S."/>
            <person name="Zhang J.S."/>
            <person name="Tsai W.C."/>
            <person name="Van de Peer Y."/>
            <person name="Liu Z.J."/>
        </authorList>
    </citation>
    <scope>NUCLEOTIDE SEQUENCE</scope>
    <source>
        <strain evidence="2">CP</strain>
    </source>
</reference>
<name>A0AAV9E2D7_ACOCL</name>
<keyword evidence="3" id="KW-1185">Reference proteome</keyword>
<keyword evidence="1" id="KW-0804">Transcription</keyword>